<dbReference type="Gene3D" id="3.40.50.1010">
    <property type="entry name" value="5'-nuclease"/>
    <property type="match status" value="1"/>
</dbReference>
<evidence type="ECO:0000259" key="1">
    <source>
        <dbReference type="Pfam" id="PF01850"/>
    </source>
</evidence>
<comment type="caution">
    <text evidence="2">The sequence shown here is derived from an EMBL/GenBank/DDBJ whole genome shotgun (WGS) entry which is preliminary data.</text>
</comment>
<dbReference type="InterPro" id="IPR002716">
    <property type="entry name" value="PIN_dom"/>
</dbReference>
<name>A0A1C1YVK4_9HYPH</name>
<feature type="domain" description="PIN" evidence="1">
    <location>
        <begin position="3"/>
        <end position="117"/>
    </location>
</feature>
<dbReference type="EMBL" id="LQZT01000012">
    <property type="protein sequence ID" value="OCW57568.1"/>
    <property type="molecule type" value="Genomic_DNA"/>
</dbReference>
<keyword evidence="3" id="KW-1185">Reference proteome</keyword>
<dbReference type="InterPro" id="IPR029060">
    <property type="entry name" value="PIN-like_dom_sf"/>
</dbReference>
<dbReference type="CDD" id="cd18682">
    <property type="entry name" value="PIN_VapC-like"/>
    <property type="match status" value="1"/>
</dbReference>
<accession>A0A1C1YVK4</accession>
<dbReference type="RefSeq" id="WP_066177616.1">
    <property type="nucleotide sequence ID" value="NZ_LQZT01000012.1"/>
</dbReference>
<dbReference type="AlphaFoldDB" id="A0A1C1YVK4"/>
<reference evidence="2 3" key="1">
    <citation type="submission" date="2015-12" db="EMBL/GenBank/DDBJ databases">
        <authorList>
            <person name="Shamseldin A."/>
            <person name="Moawad H."/>
            <person name="Abd El-Rahim W.M."/>
            <person name="Sadowsky M.J."/>
        </authorList>
    </citation>
    <scope>NUCLEOTIDE SEQUENCE [LARGE SCALE GENOMIC DNA]</scope>
    <source>
        <strain evidence="2 3">JC234</strain>
    </source>
</reference>
<dbReference type="STRING" id="1480615.AWJ14_01745"/>
<gene>
    <name evidence="2" type="ORF">AWJ14_01745</name>
</gene>
<organism evidence="2 3">
    <name type="scientific">Hoeflea olei</name>
    <dbReference type="NCBI Taxonomy" id="1480615"/>
    <lineage>
        <taxon>Bacteria</taxon>
        <taxon>Pseudomonadati</taxon>
        <taxon>Pseudomonadota</taxon>
        <taxon>Alphaproteobacteria</taxon>
        <taxon>Hyphomicrobiales</taxon>
        <taxon>Rhizobiaceae</taxon>
        <taxon>Hoeflea</taxon>
    </lineage>
</organism>
<dbReference type="Pfam" id="PF01850">
    <property type="entry name" value="PIN"/>
    <property type="match status" value="1"/>
</dbReference>
<dbReference type="SUPFAM" id="SSF88723">
    <property type="entry name" value="PIN domain-like"/>
    <property type="match status" value="1"/>
</dbReference>
<evidence type="ECO:0000313" key="3">
    <source>
        <dbReference type="Proteomes" id="UP000094795"/>
    </source>
</evidence>
<dbReference type="OrthoDB" id="286092at2"/>
<proteinExistence type="predicted"/>
<dbReference type="Proteomes" id="UP000094795">
    <property type="component" value="Unassembled WGS sequence"/>
</dbReference>
<protein>
    <submittedName>
        <fullName evidence="2">PIN domain-containing protein</fullName>
    </submittedName>
</protein>
<evidence type="ECO:0000313" key="2">
    <source>
        <dbReference type="EMBL" id="OCW57568.1"/>
    </source>
</evidence>
<sequence length="126" mass="13397">MNVVVDSSVILAVLRNEIGADRAAGALFGAAMASVNAVEVITRLIDLGYAPERALSALSRFRLDIVAFDMELAGMAGFLRAATRHVGLSLGDRACLALAIRDNATALTADRNWADLDLPCKVELIR</sequence>